<feature type="region of interest" description="Disordered" evidence="5">
    <location>
        <begin position="121"/>
        <end position="176"/>
    </location>
</feature>
<dbReference type="STRING" id="27342.A0A0H2SES5"/>
<evidence type="ECO:0000256" key="4">
    <source>
        <dbReference type="PROSITE-ProRule" id="PRU00175"/>
    </source>
</evidence>
<dbReference type="InterPro" id="IPR018957">
    <property type="entry name" value="Znf_C3HC4_RING-type"/>
</dbReference>
<dbReference type="EMBL" id="KQ085928">
    <property type="protein sequence ID" value="KLO15551.1"/>
    <property type="molecule type" value="Genomic_DNA"/>
</dbReference>
<evidence type="ECO:0000259" key="6">
    <source>
        <dbReference type="PROSITE" id="PS50089"/>
    </source>
</evidence>
<keyword evidence="8" id="KW-1185">Reference proteome</keyword>
<feature type="compositionally biased region" description="Basic and acidic residues" evidence="5">
    <location>
        <begin position="148"/>
        <end position="159"/>
    </location>
</feature>
<feature type="compositionally biased region" description="Basic residues" evidence="5">
    <location>
        <begin position="69"/>
        <end position="80"/>
    </location>
</feature>
<feature type="compositionally biased region" description="Acidic residues" evidence="5">
    <location>
        <begin position="490"/>
        <end position="518"/>
    </location>
</feature>
<dbReference type="InterPro" id="IPR013083">
    <property type="entry name" value="Znf_RING/FYVE/PHD"/>
</dbReference>
<protein>
    <recommendedName>
        <fullName evidence="6">RING-type domain-containing protein</fullName>
    </recommendedName>
</protein>
<dbReference type="InterPro" id="IPR001841">
    <property type="entry name" value="Znf_RING"/>
</dbReference>
<dbReference type="InParanoid" id="A0A0H2SES5"/>
<feature type="region of interest" description="Disordered" evidence="5">
    <location>
        <begin position="1"/>
        <end position="90"/>
    </location>
</feature>
<dbReference type="OrthoDB" id="6105938at2759"/>
<dbReference type="Pfam" id="PF00097">
    <property type="entry name" value="zf-C3HC4"/>
    <property type="match status" value="1"/>
</dbReference>
<evidence type="ECO:0000256" key="1">
    <source>
        <dbReference type="ARBA" id="ARBA00022723"/>
    </source>
</evidence>
<dbReference type="PANTHER" id="PTHR15898:SF13">
    <property type="entry name" value="BIFUNCTIONAL APOPTOSIS REGULATOR"/>
    <property type="match status" value="1"/>
</dbReference>
<reference evidence="7 8" key="1">
    <citation type="submission" date="2015-04" db="EMBL/GenBank/DDBJ databases">
        <title>Complete genome sequence of Schizopora paradoxa KUC8140, a cosmopolitan wood degrader in East Asia.</title>
        <authorList>
            <consortium name="DOE Joint Genome Institute"/>
            <person name="Min B."/>
            <person name="Park H."/>
            <person name="Jang Y."/>
            <person name="Kim J.-J."/>
            <person name="Kim K.H."/>
            <person name="Pangilinan J."/>
            <person name="Lipzen A."/>
            <person name="Riley R."/>
            <person name="Grigoriev I.V."/>
            <person name="Spatafora J.W."/>
            <person name="Choi I.-G."/>
        </authorList>
    </citation>
    <scope>NUCLEOTIDE SEQUENCE [LARGE SCALE GENOMIC DNA]</scope>
    <source>
        <strain evidence="7 8">KUC8140</strain>
    </source>
</reference>
<dbReference type="PANTHER" id="PTHR15898">
    <property type="entry name" value="BIFUNCTIONAL APOPTOSIS REGULATOR"/>
    <property type="match status" value="1"/>
</dbReference>
<proteinExistence type="predicted"/>
<name>A0A0H2SES5_9AGAM</name>
<evidence type="ECO:0000313" key="8">
    <source>
        <dbReference type="Proteomes" id="UP000053477"/>
    </source>
</evidence>
<keyword evidence="2 4" id="KW-0863">Zinc-finger</keyword>
<keyword evidence="3" id="KW-0862">Zinc</keyword>
<keyword evidence="1" id="KW-0479">Metal-binding</keyword>
<sequence>MAKMRNPPFQATDDVPEGAVNNGAGPSNSKRKGKRKRDESVEAASEVSVVNDSTTADVDDGGRPTSPSKNKRRKKKKKKGPITANESVSVQVALQGGTSATMDASRNGTSKVALDVDASGKAVKGKGKASDGGAGSRKPSNAEPLEDSMDKPKSSKGKEISSVAGPSTTKIEDLVDEDAGTSNKSIIVENEKQKTFMTSLSQSLVCQICLDPMFKPFTLAPCGHSACFSCLESWFRAPPPEMPGGNDNNDFDPQRPEFLALASATLLRKRKTCPHCRAHVSSKPMEAWNIKSIVMSLFSSGLGEDLYPGTSMPAHDPSATTAEREPWKGIFREELSALERIRAYEHAPMMDELGLGDAPQGELGIRDDEDGVYRCVDCLHEIWDGVCSHCDRVYPAHLDFGMDFFDGDEEIDLESLDGVAGFGHRELESDSEDDGYESSFIEDDDGGAARDVIDLTRNLGRNARNGGRRRTASVISISSGNGSDAREHDGSEDENEENDVEEVVDVDGDEDEEGEGEDMAPGPIRRGRPRRGPTAIVVSDEELEEHNTESEDEFPPRRRNRHIRPPSYDDEDEDDHSTGELSE</sequence>
<feature type="region of interest" description="Disordered" evidence="5">
    <location>
        <begin position="425"/>
        <end position="444"/>
    </location>
</feature>
<dbReference type="GO" id="GO:0005634">
    <property type="term" value="C:nucleus"/>
    <property type="evidence" value="ECO:0007669"/>
    <property type="project" value="TreeGrafter"/>
</dbReference>
<evidence type="ECO:0000256" key="2">
    <source>
        <dbReference type="ARBA" id="ARBA00022771"/>
    </source>
</evidence>
<dbReference type="PROSITE" id="PS50089">
    <property type="entry name" value="ZF_RING_2"/>
    <property type="match status" value="1"/>
</dbReference>
<accession>A0A0H2SES5</accession>
<dbReference type="GO" id="GO:0061630">
    <property type="term" value="F:ubiquitin protein ligase activity"/>
    <property type="evidence" value="ECO:0007669"/>
    <property type="project" value="TreeGrafter"/>
</dbReference>
<evidence type="ECO:0000256" key="3">
    <source>
        <dbReference type="ARBA" id="ARBA00022833"/>
    </source>
</evidence>
<feature type="compositionally biased region" description="Acidic residues" evidence="5">
    <location>
        <begin position="429"/>
        <end position="444"/>
    </location>
</feature>
<dbReference type="GO" id="GO:0008270">
    <property type="term" value="F:zinc ion binding"/>
    <property type="evidence" value="ECO:0007669"/>
    <property type="project" value="UniProtKB-KW"/>
</dbReference>
<dbReference type="GO" id="GO:0043161">
    <property type="term" value="P:proteasome-mediated ubiquitin-dependent protein catabolic process"/>
    <property type="evidence" value="ECO:0007669"/>
    <property type="project" value="TreeGrafter"/>
</dbReference>
<gene>
    <name evidence="7" type="ORF">SCHPADRAFT_260961</name>
</gene>
<feature type="region of interest" description="Disordered" evidence="5">
    <location>
        <begin position="460"/>
        <end position="583"/>
    </location>
</feature>
<dbReference type="AlphaFoldDB" id="A0A0H2SES5"/>
<dbReference type="SUPFAM" id="SSF57850">
    <property type="entry name" value="RING/U-box"/>
    <property type="match status" value="1"/>
</dbReference>
<evidence type="ECO:0000313" key="7">
    <source>
        <dbReference type="EMBL" id="KLO15551.1"/>
    </source>
</evidence>
<organism evidence="7 8">
    <name type="scientific">Schizopora paradoxa</name>
    <dbReference type="NCBI Taxonomy" id="27342"/>
    <lineage>
        <taxon>Eukaryota</taxon>
        <taxon>Fungi</taxon>
        <taxon>Dikarya</taxon>
        <taxon>Basidiomycota</taxon>
        <taxon>Agaricomycotina</taxon>
        <taxon>Agaricomycetes</taxon>
        <taxon>Hymenochaetales</taxon>
        <taxon>Schizoporaceae</taxon>
        <taxon>Schizopora</taxon>
    </lineage>
</organism>
<dbReference type="Gene3D" id="3.30.40.10">
    <property type="entry name" value="Zinc/RING finger domain, C3HC4 (zinc finger)"/>
    <property type="match status" value="1"/>
</dbReference>
<dbReference type="SMART" id="SM00184">
    <property type="entry name" value="RING"/>
    <property type="match status" value="1"/>
</dbReference>
<evidence type="ECO:0000256" key="5">
    <source>
        <dbReference type="SAM" id="MobiDB-lite"/>
    </source>
</evidence>
<feature type="compositionally biased region" description="Polar residues" evidence="5">
    <location>
        <begin position="473"/>
        <end position="482"/>
    </location>
</feature>
<dbReference type="Proteomes" id="UP000053477">
    <property type="component" value="Unassembled WGS sequence"/>
</dbReference>
<feature type="domain" description="RING-type" evidence="6">
    <location>
        <begin position="206"/>
        <end position="277"/>
    </location>
</feature>